<dbReference type="PROSITE" id="PS51085">
    <property type="entry name" value="2FE2S_FER_2"/>
    <property type="match status" value="1"/>
</dbReference>
<dbReference type="SUPFAM" id="SSF54292">
    <property type="entry name" value="2Fe-2S ferredoxin-like"/>
    <property type="match status" value="1"/>
</dbReference>
<comment type="cofactor">
    <cofactor evidence="1">
        <name>FAD</name>
        <dbReference type="ChEBI" id="CHEBI:57692"/>
    </cofactor>
</comment>
<dbReference type="GO" id="GO:0051213">
    <property type="term" value="F:dioxygenase activity"/>
    <property type="evidence" value="ECO:0007669"/>
    <property type="project" value="UniProtKB-KW"/>
</dbReference>
<keyword evidence="2" id="KW-0001">2Fe-2S</keyword>
<feature type="domain" description="2Fe-2S ferredoxin-type" evidence="4">
    <location>
        <begin position="1"/>
        <end position="89"/>
    </location>
</feature>
<keyword evidence="2" id="KW-0411">Iron-sulfur</keyword>
<dbReference type="InterPro" id="IPR001709">
    <property type="entry name" value="Flavoprot_Pyr_Nucl_cyt_Rdtase"/>
</dbReference>
<dbReference type="Gene3D" id="3.10.20.30">
    <property type="match status" value="1"/>
</dbReference>
<comment type="cofactor">
    <cofactor evidence="3">
        <name>[2Fe-2S] cluster</name>
        <dbReference type="ChEBI" id="CHEBI:190135"/>
    </cofactor>
</comment>
<dbReference type="PRINTS" id="PR00371">
    <property type="entry name" value="FPNCR"/>
</dbReference>
<dbReference type="CDD" id="cd00207">
    <property type="entry name" value="fer2"/>
    <property type="match status" value="1"/>
</dbReference>
<dbReference type="AlphaFoldDB" id="A0A261UPA5"/>
<evidence type="ECO:0000256" key="3">
    <source>
        <dbReference type="ARBA" id="ARBA00034078"/>
    </source>
</evidence>
<dbReference type="InterPro" id="IPR001433">
    <property type="entry name" value="OxRdtase_FAD/NAD-bd"/>
</dbReference>
<dbReference type="GO" id="GO:0051537">
    <property type="term" value="F:2 iron, 2 sulfur cluster binding"/>
    <property type="evidence" value="ECO:0007669"/>
    <property type="project" value="UniProtKB-KW"/>
</dbReference>
<feature type="domain" description="FAD-binding FR-type" evidence="5">
    <location>
        <begin position="96"/>
        <end position="193"/>
    </location>
</feature>
<dbReference type="PANTHER" id="PTHR47354">
    <property type="entry name" value="NADH OXIDOREDUCTASE HCR"/>
    <property type="match status" value="1"/>
</dbReference>
<accession>A0A261UPA5</accession>
<dbReference type="SUPFAM" id="SSF52343">
    <property type="entry name" value="Ferredoxin reductase-like, C-terminal NADP-linked domain"/>
    <property type="match status" value="1"/>
</dbReference>
<proteinExistence type="predicted"/>
<dbReference type="InterPro" id="IPR001041">
    <property type="entry name" value="2Fe-2S_ferredoxin-type"/>
</dbReference>
<dbReference type="SUPFAM" id="SSF63380">
    <property type="entry name" value="Riboflavin synthase domain-like"/>
    <property type="match status" value="1"/>
</dbReference>
<dbReference type="PRINTS" id="PR00410">
    <property type="entry name" value="PHEHYDRXLASE"/>
</dbReference>
<organism evidence="6 7">
    <name type="scientific">Bordetella genomosp. 11</name>
    <dbReference type="NCBI Taxonomy" id="1416808"/>
    <lineage>
        <taxon>Bacteria</taxon>
        <taxon>Pseudomonadati</taxon>
        <taxon>Pseudomonadota</taxon>
        <taxon>Betaproteobacteria</taxon>
        <taxon>Burkholderiales</taxon>
        <taxon>Alcaligenaceae</taxon>
        <taxon>Bordetella</taxon>
    </lineage>
</organism>
<dbReference type="InterPro" id="IPR012675">
    <property type="entry name" value="Beta-grasp_dom_sf"/>
</dbReference>
<dbReference type="InterPro" id="IPR036010">
    <property type="entry name" value="2Fe-2S_ferredoxin-like_sf"/>
</dbReference>
<dbReference type="PROSITE" id="PS00197">
    <property type="entry name" value="2FE2S_FER_1"/>
    <property type="match status" value="1"/>
</dbReference>
<dbReference type="CDD" id="cd06187">
    <property type="entry name" value="O2ase_reductase_like"/>
    <property type="match status" value="1"/>
</dbReference>
<dbReference type="Gene3D" id="3.40.50.80">
    <property type="entry name" value="Nucleotide-binding domain of ferredoxin-NADP reductase (FNR) module"/>
    <property type="match status" value="1"/>
</dbReference>
<evidence type="ECO:0000313" key="7">
    <source>
        <dbReference type="Proteomes" id="UP000215767"/>
    </source>
</evidence>
<dbReference type="InterPro" id="IPR008333">
    <property type="entry name" value="Cbr1-like_FAD-bd_dom"/>
</dbReference>
<keyword evidence="7" id="KW-1185">Reference proteome</keyword>
<dbReference type="Pfam" id="PF00111">
    <property type="entry name" value="Fer2"/>
    <property type="match status" value="1"/>
</dbReference>
<dbReference type="PROSITE" id="PS51384">
    <property type="entry name" value="FAD_FR"/>
    <property type="match status" value="1"/>
</dbReference>
<evidence type="ECO:0000259" key="5">
    <source>
        <dbReference type="PROSITE" id="PS51384"/>
    </source>
</evidence>
<evidence type="ECO:0000259" key="4">
    <source>
        <dbReference type="PROSITE" id="PS51085"/>
    </source>
</evidence>
<dbReference type="InterPro" id="IPR050415">
    <property type="entry name" value="MRET"/>
</dbReference>
<name>A0A261UPA5_9BORD</name>
<sequence>MDILVQPLNHVIRVTPGANLLEALRAAQVPMSYSCLSGRCGICRCRVLDGEVLDVGREQQRPVDGMDSTVLACQTYLTEPCTIEVPAPNEAVVHRARIVKATVVNVAPIAQDIIRLLIKPTKPMAFSPGQYAQIAFTPTHTRPYSMAGISDDELLEFHVQHIPNGRVSSYVANSLRVGDVVKVSGPLGAAYLRHQHDAPTLCVAGGTGLAPILSIVRGAVAAKMLNPVHLYFGVRSPRELYGMDWLSDLQRAYPALKVHVVVASGANSATQRRGLVTQAIAQDHTSLHGWRAYLRGSPPMVETAMVVMRSKGMEAAHIYAEAFYMQGD</sequence>
<dbReference type="InterPro" id="IPR017927">
    <property type="entry name" value="FAD-bd_FR_type"/>
</dbReference>
<dbReference type="EMBL" id="NEVS01000004">
    <property type="protein sequence ID" value="OZI62753.1"/>
    <property type="molecule type" value="Genomic_DNA"/>
</dbReference>
<dbReference type="Gene3D" id="2.40.30.10">
    <property type="entry name" value="Translation factors"/>
    <property type="match status" value="1"/>
</dbReference>
<gene>
    <name evidence="6" type="ORF">CAL28_26845</name>
</gene>
<dbReference type="InterPro" id="IPR039261">
    <property type="entry name" value="FNR_nucleotide-bd"/>
</dbReference>
<dbReference type="InterPro" id="IPR017938">
    <property type="entry name" value="Riboflavin_synthase-like_b-brl"/>
</dbReference>
<comment type="caution">
    <text evidence="6">The sequence shown here is derived from an EMBL/GenBank/DDBJ whole genome shotgun (WGS) entry which is preliminary data.</text>
</comment>
<keyword evidence="6" id="KW-0223">Dioxygenase</keyword>
<protein>
    <submittedName>
        <fullName evidence="6">Naphthalene 1,2-dioxygenase</fullName>
    </submittedName>
</protein>
<evidence type="ECO:0000256" key="1">
    <source>
        <dbReference type="ARBA" id="ARBA00001974"/>
    </source>
</evidence>
<dbReference type="PANTHER" id="PTHR47354:SF5">
    <property type="entry name" value="PROTEIN RFBI"/>
    <property type="match status" value="1"/>
</dbReference>
<dbReference type="Pfam" id="PF00175">
    <property type="entry name" value="NAD_binding_1"/>
    <property type="match status" value="1"/>
</dbReference>
<keyword evidence="6" id="KW-0560">Oxidoreductase</keyword>
<keyword evidence="2" id="KW-0479">Metal-binding</keyword>
<dbReference type="InterPro" id="IPR006058">
    <property type="entry name" value="2Fe2S_fd_BS"/>
</dbReference>
<keyword evidence="2" id="KW-0408">Iron</keyword>
<dbReference type="OrthoDB" id="9796486at2"/>
<evidence type="ECO:0000313" key="6">
    <source>
        <dbReference type="EMBL" id="OZI62753.1"/>
    </source>
</evidence>
<evidence type="ECO:0000256" key="2">
    <source>
        <dbReference type="ARBA" id="ARBA00022714"/>
    </source>
</evidence>
<reference evidence="7" key="1">
    <citation type="submission" date="2017-05" db="EMBL/GenBank/DDBJ databases">
        <title>Complete and WGS of Bordetella genogroups.</title>
        <authorList>
            <person name="Spilker T."/>
            <person name="Lipuma J."/>
        </authorList>
    </citation>
    <scope>NUCLEOTIDE SEQUENCE [LARGE SCALE GENOMIC DNA]</scope>
    <source>
        <strain evidence="7">AU8856</strain>
    </source>
</reference>
<dbReference type="Pfam" id="PF00970">
    <property type="entry name" value="FAD_binding_6"/>
    <property type="match status" value="1"/>
</dbReference>
<dbReference type="Proteomes" id="UP000215767">
    <property type="component" value="Unassembled WGS sequence"/>
</dbReference>
<dbReference type="RefSeq" id="WP_066126552.1">
    <property type="nucleotide sequence ID" value="NZ_NEVS01000004.1"/>
</dbReference>